<keyword evidence="1" id="KW-0547">Nucleotide-binding</keyword>
<dbReference type="AlphaFoldDB" id="A0A815BUW0"/>
<dbReference type="InterPro" id="IPR027417">
    <property type="entry name" value="P-loop_NTPase"/>
</dbReference>
<dbReference type="PROSITE" id="PS50893">
    <property type="entry name" value="ABC_TRANSPORTER_2"/>
    <property type="match status" value="1"/>
</dbReference>
<dbReference type="Pfam" id="PF00005">
    <property type="entry name" value="ABC_tran"/>
    <property type="match status" value="1"/>
</dbReference>
<name>A0A815BUW0_ADIRI</name>
<dbReference type="Gene3D" id="3.40.50.300">
    <property type="entry name" value="P-loop containing nucleotide triphosphate hydrolases"/>
    <property type="match status" value="1"/>
</dbReference>
<evidence type="ECO:0000313" key="5">
    <source>
        <dbReference type="EMBL" id="CAF1272168.1"/>
    </source>
</evidence>
<dbReference type="InterPro" id="IPR017871">
    <property type="entry name" value="ABC_transporter-like_CS"/>
</dbReference>
<dbReference type="InterPro" id="IPR003439">
    <property type="entry name" value="ABC_transporter-like_ATP-bd"/>
</dbReference>
<protein>
    <recommendedName>
        <fullName evidence="4">ABC transporter domain-containing protein</fullName>
    </recommendedName>
</protein>
<keyword evidence="3" id="KW-0812">Transmembrane</keyword>
<feature type="transmembrane region" description="Helical" evidence="3">
    <location>
        <begin position="269"/>
        <end position="289"/>
    </location>
</feature>
<feature type="transmembrane region" description="Helical" evidence="3">
    <location>
        <begin position="454"/>
        <end position="475"/>
    </location>
</feature>
<dbReference type="GO" id="GO:0005524">
    <property type="term" value="F:ATP binding"/>
    <property type="evidence" value="ECO:0007669"/>
    <property type="project" value="UniProtKB-KW"/>
</dbReference>
<gene>
    <name evidence="5" type="ORF">XAT740_LOCUS27355</name>
</gene>
<proteinExistence type="predicted"/>
<feature type="transmembrane region" description="Helical" evidence="3">
    <location>
        <begin position="358"/>
        <end position="381"/>
    </location>
</feature>
<feature type="transmembrane region" description="Helical" evidence="3">
    <location>
        <begin position="888"/>
        <end position="909"/>
    </location>
</feature>
<dbReference type="GO" id="GO:0005319">
    <property type="term" value="F:lipid transporter activity"/>
    <property type="evidence" value="ECO:0007669"/>
    <property type="project" value="TreeGrafter"/>
</dbReference>
<dbReference type="GO" id="GO:0016020">
    <property type="term" value="C:membrane"/>
    <property type="evidence" value="ECO:0007669"/>
    <property type="project" value="InterPro"/>
</dbReference>
<evidence type="ECO:0000259" key="4">
    <source>
        <dbReference type="PROSITE" id="PS50893"/>
    </source>
</evidence>
<evidence type="ECO:0000313" key="6">
    <source>
        <dbReference type="Proteomes" id="UP000663828"/>
    </source>
</evidence>
<feature type="domain" description="ABC transporter" evidence="4">
    <location>
        <begin position="533"/>
        <end position="763"/>
    </location>
</feature>
<dbReference type="PANTHER" id="PTHR19229">
    <property type="entry name" value="ATP-BINDING CASSETTE TRANSPORTER SUBFAMILY A ABCA"/>
    <property type="match status" value="1"/>
</dbReference>
<evidence type="ECO:0000256" key="3">
    <source>
        <dbReference type="SAM" id="Phobius"/>
    </source>
</evidence>
<keyword evidence="2" id="KW-0067">ATP-binding</keyword>
<feature type="non-terminal residue" evidence="5">
    <location>
        <position position="1"/>
    </location>
</feature>
<dbReference type="SMART" id="SM00382">
    <property type="entry name" value="AAA"/>
    <property type="match status" value="1"/>
</dbReference>
<reference evidence="5" key="1">
    <citation type="submission" date="2021-02" db="EMBL/GenBank/DDBJ databases">
        <authorList>
            <person name="Nowell W R."/>
        </authorList>
    </citation>
    <scope>NUCLEOTIDE SEQUENCE</scope>
</reference>
<dbReference type="EMBL" id="CAJNOR010002279">
    <property type="protein sequence ID" value="CAF1272168.1"/>
    <property type="molecule type" value="Genomic_DNA"/>
</dbReference>
<evidence type="ECO:0000256" key="1">
    <source>
        <dbReference type="ARBA" id="ARBA00022741"/>
    </source>
</evidence>
<organism evidence="5 6">
    <name type="scientific">Adineta ricciae</name>
    <name type="common">Rotifer</name>
    <dbReference type="NCBI Taxonomy" id="249248"/>
    <lineage>
        <taxon>Eukaryota</taxon>
        <taxon>Metazoa</taxon>
        <taxon>Spiralia</taxon>
        <taxon>Gnathifera</taxon>
        <taxon>Rotifera</taxon>
        <taxon>Eurotatoria</taxon>
        <taxon>Bdelloidea</taxon>
        <taxon>Adinetida</taxon>
        <taxon>Adinetidae</taxon>
        <taxon>Adineta</taxon>
    </lineage>
</organism>
<comment type="caution">
    <text evidence="5">The sequence shown here is derived from an EMBL/GenBank/DDBJ whole genome shotgun (WGS) entry which is preliminary data.</text>
</comment>
<evidence type="ECO:0000256" key="2">
    <source>
        <dbReference type="ARBA" id="ARBA00022840"/>
    </source>
</evidence>
<dbReference type="Proteomes" id="UP000663828">
    <property type="component" value="Unassembled WGS sequence"/>
</dbReference>
<accession>A0A815BUW0</accession>
<feature type="transmembrane region" description="Helical" evidence="3">
    <location>
        <begin position="319"/>
        <end position="337"/>
    </location>
</feature>
<feature type="transmembrane region" description="Helical" evidence="3">
    <location>
        <begin position="387"/>
        <end position="404"/>
    </location>
</feature>
<dbReference type="SUPFAM" id="SSF52540">
    <property type="entry name" value="P-loop containing nucleoside triphosphate hydrolases"/>
    <property type="match status" value="1"/>
</dbReference>
<dbReference type="GO" id="GO:0140359">
    <property type="term" value="F:ABC-type transporter activity"/>
    <property type="evidence" value="ECO:0007669"/>
    <property type="project" value="InterPro"/>
</dbReference>
<keyword evidence="6" id="KW-1185">Reference proteome</keyword>
<keyword evidence="3" id="KW-1133">Transmembrane helix</keyword>
<dbReference type="PANTHER" id="PTHR19229:SF250">
    <property type="entry name" value="ABC TRANSPORTER DOMAIN-CONTAINING PROTEIN-RELATED"/>
    <property type="match status" value="1"/>
</dbReference>
<dbReference type="InterPro" id="IPR003593">
    <property type="entry name" value="AAA+_ATPase"/>
</dbReference>
<dbReference type="InterPro" id="IPR026082">
    <property type="entry name" value="ABCA"/>
</dbReference>
<keyword evidence="3" id="KW-0472">Membrane</keyword>
<sequence length="982" mass="114658">MEYRGCIKFLNNFQSLFVKTFLLTIRNPGRTIIEISLASVFIGLLPAMRFILERKYNSEYQIPRFDPIDSLLSNGTGDTMYYYPDNICTETIIYNAVNNLRRLKPDFPSKIQYLPDPTLLSTGNFSLLSIFSFTYFTNLKLCTDPSTMPNKIEYTLRMPENGQFYYRAQTIKISKSVYLWKRAPESFCQDKTGFENYTNRFLGIQYAIDMSIIEYVTNKTNFFSKNVNRILFLINDHLHFNTKNRYFFNHFGCPKVYDDQLNSIYESFVPIYFSMIFLITFIINIGYIVEERENKTKEYLRIYGLQTWTNNFVWMCRSMLIYIILISIATGLSVMSIPSSQQEKTSIDRAIFNNTHWTLIWTVLFIYSIELSAFGICFAQLFKRVLLAKLMGFILWIITFIDFYRDVSSVGIRYFLCLFPNLGLLFSVQIILQYERKATELMTYKHLYSNLFSYQLYVGLCLLLMIIYSAFYLLLSIYIERINPGEFGLAKPWNYLFKCSSKNSDIEELTQNDNNKSHSSELYSMNETKIPLIKISNLTKKYKNFVAVSDLSLDFYSGEVCSLLGPNGAGKTTIAFLIVGMSQPTSGTITIDGFNNSMFDENTRKLVGFCSQSDILYDELSVEEHLKLIGKLRSMNSIFLKESIEKILDLINLNEDRNTLSKNLSGGMKRRLSIGISLFGDPKILIFDEPTAGVDPYNRRLIWTIMQKMKEAGKCIILTTHFLEEADVLSDRIAFIANGRLQKSGTPDFLKKFEYRFFIEKNQNYESEVITKFVRRYIPDVILEKESPIEMIFGIKRNRSRQVGRLISKLDKSRLNIGIEDYGFSMITIEDVFLKLLCEHEENPILSNKIEINHVFNNNYEYEKGFRLMVFRLFALLIKRWQILRRRYNFLLAFFVFPILIQILIVIFIPSPQDIQAEFADNAHIKDAQIKFNPSNYNPHTIVIYSNDNETYIYKNLINSFEMSGANIDEIHTDDILDYIHD</sequence>
<dbReference type="PROSITE" id="PS00211">
    <property type="entry name" value="ABC_TRANSPORTER_1"/>
    <property type="match status" value="1"/>
</dbReference>
<dbReference type="CDD" id="cd03263">
    <property type="entry name" value="ABC_subfamily_A"/>
    <property type="match status" value="1"/>
</dbReference>
<dbReference type="GO" id="GO:0016887">
    <property type="term" value="F:ATP hydrolysis activity"/>
    <property type="evidence" value="ECO:0007669"/>
    <property type="project" value="InterPro"/>
</dbReference>
<dbReference type="FunFam" id="3.40.50.300:FF:002275">
    <property type="entry name" value="ATP-binding cassette, subfamily A (ABC1), member 16"/>
    <property type="match status" value="1"/>
</dbReference>
<feature type="transmembrane region" description="Helical" evidence="3">
    <location>
        <begin position="411"/>
        <end position="434"/>
    </location>
</feature>